<reference key="2">
    <citation type="submission" date="2011-10" db="EMBL/GenBank/DDBJ databases">
        <title>The genome and transcriptome sequence of Clonorchis sinensis provide insights into the carcinogenic liver fluke.</title>
        <authorList>
            <person name="Wang X."/>
            <person name="Huang Y."/>
            <person name="Chen W."/>
            <person name="Liu H."/>
            <person name="Guo L."/>
            <person name="Chen Y."/>
            <person name="Luo F."/>
            <person name="Zhou W."/>
            <person name="Sun J."/>
            <person name="Mao Q."/>
            <person name="Liang P."/>
            <person name="Zhou C."/>
            <person name="Tian Y."/>
            <person name="Men J."/>
            <person name="Lv X."/>
            <person name="Huang L."/>
            <person name="Zhou J."/>
            <person name="Hu Y."/>
            <person name="Li R."/>
            <person name="Zhang F."/>
            <person name="Lei H."/>
            <person name="Li X."/>
            <person name="Hu X."/>
            <person name="Liang C."/>
            <person name="Xu J."/>
            <person name="Wu Z."/>
            <person name="Yu X."/>
        </authorList>
    </citation>
    <scope>NUCLEOTIDE SEQUENCE</scope>
    <source>
        <strain>Henan</strain>
    </source>
</reference>
<evidence type="ECO:0000313" key="4">
    <source>
        <dbReference type="EMBL" id="GAA54180.1"/>
    </source>
</evidence>
<dbReference type="AlphaFoldDB" id="G7YMJ9"/>
<dbReference type="Proteomes" id="UP000008909">
    <property type="component" value="Unassembled WGS sequence"/>
</dbReference>
<feature type="domain" description="LIN-9 C-terminal" evidence="3">
    <location>
        <begin position="165"/>
        <end position="257"/>
    </location>
</feature>
<evidence type="ECO:0000313" key="5">
    <source>
        <dbReference type="Proteomes" id="UP000008909"/>
    </source>
</evidence>
<sequence>MIHYDSKGTGKRHHMHHHKLLQGYGGTAGPGAAGDVAVHDCPLCQAEASGTGGATVRTTISSGFGSNSNLLSAPLKLPAISSGDVAASMGSAALSLNEASSGGRLLLNEADIYGGYPMKFLVMVTCYNLTLAHFNDPQTKLSKILEVKKRCVDELQDLNDEAERKIAQEHGVAPLEQASDFKQRCDEDSYEIVSRMKNIQSQRLQNTRNMDLISKLVGLLVQVRSLTEQEGAAYGCSSIQDALREIKASVHPSNLQFLMLLLGSPIAFEGYIEAKIRKSACQTFMNNQSKKQREQIRANERELRSAKRDLARNAKELEKDEKQLEMQIKQCAARGDKQGAAQLAKQLISLRNQNKRNMICNAKLSAISSQQRVAASTVAMGSAMHSCAQVTAKVNKNLDTTKLGKTLQEFGKAQMELGMKEEMMDDILDDLADDEEVDDVVNAVLDELHLDVKSQFSKTQVPSGSVSTAESEDVSELQAMLAKLRE</sequence>
<gene>
    <name evidence="4" type="ORF">CLF_112502</name>
</gene>
<feature type="domain" description="LIN-9 C-terminal" evidence="3">
    <location>
        <begin position="101"/>
        <end position="164"/>
    </location>
</feature>
<reference evidence="4" key="1">
    <citation type="journal article" date="2011" name="Genome Biol.">
        <title>The draft genome of the carcinogenic human liver fluke Clonorchis sinensis.</title>
        <authorList>
            <person name="Wang X."/>
            <person name="Chen W."/>
            <person name="Huang Y."/>
            <person name="Sun J."/>
            <person name="Men J."/>
            <person name="Liu H."/>
            <person name="Luo F."/>
            <person name="Guo L."/>
            <person name="Lv X."/>
            <person name="Deng C."/>
            <person name="Zhou C."/>
            <person name="Fan Y."/>
            <person name="Li X."/>
            <person name="Huang L."/>
            <person name="Hu Y."/>
            <person name="Liang C."/>
            <person name="Hu X."/>
            <person name="Xu J."/>
            <person name="Yu X."/>
        </authorList>
    </citation>
    <scope>NUCLEOTIDE SEQUENCE [LARGE SCALE GENOMIC DNA]</scope>
    <source>
        <strain evidence="4">Henan</strain>
    </source>
</reference>
<accession>G7YMJ9</accession>
<evidence type="ECO:0000259" key="3">
    <source>
        <dbReference type="Pfam" id="PF19438"/>
    </source>
</evidence>
<name>G7YMJ9_CLOSI</name>
<dbReference type="GO" id="GO:0007034">
    <property type="term" value="P:vacuolar transport"/>
    <property type="evidence" value="ECO:0007669"/>
    <property type="project" value="InterPro"/>
</dbReference>
<dbReference type="InterPro" id="IPR005024">
    <property type="entry name" value="Snf7_fam"/>
</dbReference>
<organism evidence="4 5">
    <name type="scientific">Clonorchis sinensis</name>
    <name type="common">Chinese liver fluke</name>
    <dbReference type="NCBI Taxonomy" id="79923"/>
    <lineage>
        <taxon>Eukaryota</taxon>
        <taxon>Metazoa</taxon>
        <taxon>Spiralia</taxon>
        <taxon>Lophotrochozoa</taxon>
        <taxon>Platyhelminthes</taxon>
        <taxon>Trematoda</taxon>
        <taxon>Digenea</taxon>
        <taxon>Opisthorchiida</taxon>
        <taxon>Opisthorchiata</taxon>
        <taxon>Opisthorchiidae</taxon>
        <taxon>Clonorchis</taxon>
    </lineage>
</organism>
<keyword evidence="5" id="KW-1185">Reference proteome</keyword>
<dbReference type="Gene3D" id="6.10.140.1230">
    <property type="match status" value="1"/>
</dbReference>
<dbReference type="PANTHER" id="PTHR10476">
    <property type="entry name" value="CHARGED MULTIVESICULAR BODY PROTEIN"/>
    <property type="match status" value="1"/>
</dbReference>
<protein>
    <submittedName>
        <fullName evidence="4">Charged multivesicular body protein 2b-B</fullName>
    </submittedName>
</protein>
<keyword evidence="2" id="KW-0175">Coiled coil</keyword>
<dbReference type="EMBL" id="DF143768">
    <property type="protein sequence ID" value="GAA54180.1"/>
    <property type="molecule type" value="Genomic_DNA"/>
</dbReference>
<dbReference type="InterPro" id="IPR045831">
    <property type="entry name" value="LIN9_C"/>
</dbReference>
<feature type="coiled-coil region" evidence="2">
    <location>
        <begin position="141"/>
        <end position="172"/>
    </location>
</feature>
<dbReference type="Pfam" id="PF03357">
    <property type="entry name" value="Snf7"/>
    <property type="match status" value="1"/>
</dbReference>
<dbReference type="Pfam" id="PF19438">
    <property type="entry name" value="LIN9_C"/>
    <property type="match status" value="2"/>
</dbReference>
<evidence type="ECO:0000256" key="2">
    <source>
        <dbReference type="SAM" id="Coils"/>
    </source>
</evidence>
<evidence type="ECO:0000256" key="1">
    <source>
        <dbReference type="ARBA" id="ARBA00006190"/>
    </source>
</evidence>
<feature type="coiled-coil region" evidence="2">
    <location>
        <begin position="286"/>
        <end position="334"/>
    </location>
</feature>
<comment type="similarity">
    <text evidence="1">Belongs to the SNF7 family.</text>
</comment>
<proteinExistence type="inferred from homology"/>